<evidence type="ECO:0000313" key="1">
    <source>
        <dbReference type="EMBL" id="KAH3879597.1"/>
    </source>
</evidence>
<sequence>MKPHIPEHCLDTTCCSYCCCCFDRAIDRDGVSPDAEVATPNPRTPTITFVEWRQSHTALQA</sequence>
<reference evidence="1" key="2">
    <citation type="submission" date="2020-11" db="EMBL/GenBank/DDBJ databases">
        <authorList>
            <person name="McCartney M.A."/>
            <person name="Auch B."/>
            <person name="Kono T."/>
            <person name="Mallez S."/>
            <person name="Becker A."/>
            <person name="Gohl D.M."/>
            <person name="Silverstein K.A.T."/>
            <person name="Koren S."/>
            <person name="Bechman K.B."/>
            <person name="Herman A."/>
            <person name="Abrahante J.E."/>
            <person name="Garbe J."/>
        </authorList>
    </citation>
    <scope>NUCLEOTIDE SEQUENCE</scope>
    <source>
        <strain evidence="1">Duluth1</strain>
        <tissue evidence="1">Whole animal</tissue>
    </source>
</reference>
<proteinExistence type="predicted"/>
<evidence type="ECO:0000313" key="2">
    <source>
        <dbReference type="Proteomes" id="UP000828390"/>
    </source>
</evidence>
<reference evidence="1" key="1">
    <citation type="journal article" date="2019" name="bioRxiv">
        <title>The Genome of the Zebra Mussel, Dreissena polymorpha: A Resource for Invasive Species Research.</title>
        <authorList>
            <person name="McCartney M.A."/>
            <person name="Auch B."/>
            <person name="Kono T."/>
            <person name="Mallez S."/>
            <person name="Zhang Y."/>
            <person name="Obille A."/>
            <person name="Becker A."/>
            <person name="Abrahante J.E."/>
            <person name="Garbe J."/>
            <person name="Badalamenti J.P."/>
            <person name="Herman A."/>
            <person name="Mangelson H."/>
            <person name="Liachko I."/>
            <person name="Sullivan S."/>
            <person name="Sone E.D."/>
            <person name="Koren S."/>
            <person name="Silverstein K.A.T."/>
            <person name="Beckman K.B."/>
            <person name="Gohl D.M."/>
        </authorList>
    </citation>
    <scope>NUCLEOTIDE SEQUENCE</scope>
    <source>
        <strain evidence="1">Duluth1</strain>
        <tissue evidence="1">Whole animal</tissue>
    </source>
</reference>
<protein>
    <submittedName>
        <fullName evidence="1">Uncharacterized protein</fullName>
    </submittedName>
</protein>
<accession>A0A9D4MQS1</accession>
<organism evidence="1 2">
    <name type="scientific">Dreissena polymorpha</name>
    <name type="common">Zebra mussel</name>
    <name type="synonym">Mytilus polymorpha</name>
    <dbReference type="NCBI Taxonomy" id="45954"/>
    <lineage>
        <taxon>Eukaryota</taxon>
        <taxon>Metazoa</taxon>
        <taxon>Spiralia</taxon>
        <taxon>Lophotrochozoa</taxon>
        <taxon>Mollusca</taxon>
        <taxon>Bivalvia</taxon>
        <taxon>Autobranchia</taxon>
        <taxon>Heteroconchia</taxon>
        <taxon>Euheterodonta</taxon>
        <taxon>Imparidentia</taxon>
        <taxon>Neoheterodontei</taxon>
        <taxon>Myida</taxon>
        <taxon>Dreissenoidea</taxon>
        <taxon>Dreissenidae</taxon>
        <taxon>Dreissena</taxon>
    </lineage>
</organism>
<gene>
    <name evidence="1" type="ORF">DPMN_003502</name>
</gene>
<dbReference type="AlphaFoldDB" id="A0A9D4MQS1"/>
<name>A0A9D4MQS1_DREPO</name>
<comment type="caution">
    <text evidence="1">The sequence shown here is derived from an EMBL/GenBank/DDBJ whole genome shotgun (WGS) entry which is preliminary data.</text>
</comment>
<keyword evidence="2" id="KW-1185">Reference proteome</keyword>
<dbReference type="Proteomes" id="UP000828390">
    <property type="component" value="Unassembled WGS sequence"/>
</dbReference>
<dbReference type="EMBL" id="JAIWYP010000001">
    <property type="protein sequence ID" value="KAH3879597.1"/>
    <property type="molecule type" value="Genomic_DNA"/>
</dbReference>